<keyword evidence="3" id="KW-1185">Reference proteome</keyword>
<dbReference type="RefSeq" id="WP_045953763.1">
    <property type="nucleotide sequence ID" value="NZ_JXXV01000003.1"/>
</dbReference>
<evidence type="ECO:0000256" key="1">
    <source>
        <dbReference type="SAM" id="Phobius"/>
    </source>
</evidence>
<protein>
    <submittedName>
        <fullName evidence="2">Type IV pilin</fullName>
    </submittedName>
</protein>
<organism evidence="2 3">
    <name type="scientific">Vibrio galatheae</name>
    <dbReference type="NCBI Taxonomy" id="579748"/>
    <lineage>
        <taxon>Bacteria</taxon>
        <taxon>Pseudomonadati</taxon>
        <taxon>Pseudomonadota</taxon>
        <taxon>Gammaproteobacteria</taxon>
        <taxon>Vibrionales</taxon>
        <taxon>Vibrionaceae</taxon>
        <taxon>Vibrio</taxon>
    </lineage>
</organism>
<gene>
    <name evidence="2" type="ORF">TW81_00450</name>
</gene>
<dbReference type="OrthoDB" id="5829918at2"/>
<evidence type="ECO:0000313" key="2">
    <source>
        <dbReference type="EMBL" id="KJY85341.1"/>
    </source>
</evidence>
<dbReference type="Proteomes" id="UP000033673">
    <property type="component" value="Unassembled WGS sequence"/>
</dbReference>
<proteinExistence type="predicted"/>
<keyword evidence="1" id="KW-1133">Transmembrane helix</keyword>
<feature type="transmembrane region" description="Helical" evidence="1">
    <location>
        <begin position="6"/>
        <end position="28"/>
    </location>
</feature>
<dbReference type="PATRIC" id="fig|579748.3.peg.92"/>
<evidence type="ECO:0000313" key="3">
    <source>
        <dbReference type="Proteomes" id="UP000033673"/>
    </source>
</evidence>
<comment type="caution">
    <text evidence="2">The sequence shown here is derived from an EMBL/GenBank/DDBJ whole genome shotgun (WGS) entry which is preliminary data.</text>
</comment>
<dbReference type="Pfam" id="PF07963">
    <property type="entry name" value="N_methyl"/>
    <property type="match status" value="1"/>
</dbReference>
<dbReference type="InterPro" id="IPR012902">
    <property type="entry name" value="N_methyl_site"/>
</dbReference>
<dbReference type="STRING" id="579748.TW81_00450"/>
<keyword evidence="1" id="KW-0472">Membrane</keyword>
<name>A0A0F4NTD1_9VIBR</name>
<dbReference type="NCBIfam" id="TIGR02532">
    <property type="entry name" value="IV_pilin_GFxxxE"/>
    <property type="match status" value="1"/>
</dbReference>
<dbReference type="PROSITE" id="PS00409">
    <property type="entry name" value="PROKAR_NTER_METHYL"/>
    <property type="match status" value="1"/>
</dbReference>
<keyword evidence="1" id="KW-0812">Transmembrane</keyword>
<reference evidence="2 3" key="1">
    <citation type="journal article" date="2015" name="BMC Genomics">
        <title>Genome mining reveals unlocked bioactive potential of marine Gram-negative bacteria.</title>
        <authorList>
            <person name="Machado H."/>
            <person name="Sonnenschein E.C."/>
            <person name="Melchiorsen J."/>
            <person name="Gram L."/>
        </authorList>
    </citation>
    <scope>NUCLEOTIDE SEQUENCE [LARGE SCALE GENOMIC DNA]</scope>
    <source>
        <strain evidence="2 3">S2757</strain>
    </source>
</reference>
<dbReference type="AlphaFoldDB" id="A0A0F4NTD1"/>
<dbReference type="EMBL" id="JXXV01000003">
    <property type="protein sequence ID" value="KJY85341.1"/>
    <property type="molecule type" value="Genomic_DNA"/>
</dbReference>
<accession>A0A0F4NTD1</accession>
<sequence>MSNSVRGFTLLEVLIALLLIGIASLSLIKMQVYIEQRTDYAVKSVTALNLIEKRLEWLRTRGAKTANSTIPVADFASISDGSESALDMELSWEVTLPVPVIASSLKQISMTAKWRDRLREEHQITLNTMLSEHSEFASD</sequence>